<evidence type="ECO:0000256" key="1">
    <source>
        <dbReference type="ARBA" id="ARBA00004123"/>
    </source>
</evidence>
<dbReference type="RefSeq" id="XP_039121952.1">
    <property type="nucleotide sequence ID" value="XM_039266018.1"/>
</dbReference>
<dbReference type="Proteomes" id="UP001515500">
    <property type="component" value="Chromosome 4"/>
</dbReference>
<dbReference type="PANTHER" id="PTHR47210">
    <property type="entry name" value="MEDIATOR OF RNA POLYMERASE II TRANSCRIPTION SUBUNIT 26C-RELATED"/>
    <property type="match status" value="1"/>
</dbReference>
<comment type="subcellular location">
    <subcellularLocation>
        <location evidence="1 3">Nucleus</location>
    </subcellularLocation>
</comment>
<dbReference type="InterPro" id="IPR044790">
    <property type="entry name" value="MD26C-like"/>
</dbReference>
<evidence type="ECO:0000256" key="4">
    <source>
        <dbReference type="SAM" id="MobiDB-lite"/>
    </source>
</evidence>
<dbReference type="PROSITE" id="PS51319">
    <property type="entry name" value="TFIIS_N"/>
    <property type="match status" value="1"/>
</dbReference>
<feature type="domain" description="TFIIS N-terminal" evidence="5">
    <location>
        <begin position="107"/>
        <end position="184"/>
    </location>
</feature>
<evidence type="ECO:0000313" key="6">
    <source>
        <dbReference type="Proteomes" id="UP001515500"/>
    </source>
</evidence>
<dbReference type="GO" id="GO:0005634">
    <property type="term" value="C:nucleus"/>
    <property type="evidence" value="ECO:0007669"/>
    <property type="project" value="UniProtKB-SubCell"/>
</dbReference>
<dbReference type="PANTHER" id="PTHR47210:SF1">
    <property type="entry name" value="MEDIATOR OF RNA POLYMERASE II TRANSCRIPTION SUBUNIT 26C-RELATED"/>
    <property type="match status" value="1"/>
</dbReference>
<feature type="compositionally biased region" description="Basic and acidic residues" evidence="4">
    <location>
        <begin position="69"/>
        <end position="86"/>
    </location>
</feature>
<dbReference type="Pfam" id="PF08711">
    <property type="entry name" value="Med26"/>
    <property type="match status" value="1"/>
</dbReference>
<feature type="region of interest" description="Disordered" evidence="4">
    <location>
        <begin position="307"/>
        <end position="329"/>
    </location>
</feature>
<evidence type="ECO:0000313" key="7">
    <source>
        <dbReference type="RefSeq" id="XP_039121952.1"/>
    </source>
</evidence>
<dbReference type="InterPro" id="IPR017923">
    <property type="entry name" value="TFIIS_N"/>
</dbReference>
<dbReference type="InterPro" id="IPR003617">
    <property type="entry name" value="TFIIS/CRSP70_N_sub"/>
</dbReference>
<dbReference type="InterPro" id="IPR035441">
    <property type="entry name" value="TFIIS/LEDGF_dom_sf"/>
</dbReference>
<keyword evidence="6" id="KW-1185">Reference proteome</keyword>
<evidence type="ECO:0000259" key="5">
    <source>
        <dbReference type="PROSITE" id="PS51319"/>
    </source>
</evidence>
<accession>A0AB40B3V0</accession>
<dbReference type="SMART" id="SM00509">
    <property type="entry name" value="TFS2N"/>
    <property type="match status" value="1"/>
</dbReference>
<sequence>MDPEEVKAVMRSHGVDLWALIESVITVAVRDHGSELRSRRDSIVALLYSSEPATRCRNCGQGGGDEQGFDSRENEGKEVASPDGKRSVSSSPPRSEPEEFDDEEDDDEQRRILAIKDRIDDPDQPEEKLVMLLQNLLDMDITFKALKETDVGRHVNGLRKHPSGEVRRLVKLLVRKWKELVDEWVKSSSDGALPAIITDGDSPPQLVSGKTSQNGHQVLDFGFSPNPHNGGLGVEMESRGKVIPRKEVPPPKNSQISASSIITPPAGIKENMIDPERLASARKRLHENYQEAQNAKKQRTIQVMDIHEIPKPKNSFISRNKGGPQGKHR</sequence>
<dbReference type="Gene3D" id="1.20.930.10">
    <property type="entry name" value="Conserved domain common to transcription factors TFIIS, elongin A, CRSP70"/>
    <property type="match status" value="1"/>
</dbReference>
<evidence type="ECO:0000256" key="3">
    <source>
        <dbReference type="PROSITE-ProRule" id="PRU00649"/>
    </source>
</evidence>
<reference evidence="7" key="1">
    <citation type="submission" date="2025-08" db="UniProtKB">
        <authorList>
            <consortium name="RefSeq"/>
        </authorList>
    </citation>
    <scope>IDENTIFICATION</scope>
</reference>
<dbReference type="GeneID" id="120258557"/>
<name>A0AB40B3V0_DIOCR</name>
<feature type="region of interest" description="Disordered" evidence="4">
    <location>
        <begin position="58"/>
        <end position="108"/>
    </location>
</feature>
<dbReference type="SUPFAM" id="SSF47676">
    <property type="entry name" value="Conserved domain common to transcription factors TFIIS, elongin A, CRSP70"/>
    <property type="match status" value="1"/>
</dbReference>
<gene>
    <name evidence="7" type="primary">LOC120258557</name>
</gene>
<protein>
    <submittedName>
        <fullName evidence="7">Probable mediator of RNA polymerase II transcription subunit 26c</fullName>
    </submittedName>
</protein>
<keyword evidence="2 3" id="KW-0539">Nucleus</keyword>
<proteinExistence type="predicted"/>
<dbReference type="CDD" id="cd00183">
    <property type="entry name" value="TFIIS_I"/>
    <property type="match status" value="1"/>
</dbReference>
<evidence type="ECO:0000256" key="2">
    <source>
        <dbReference type="ARBA" id="ARBA00023242"/>
    </source>
</evidence>
<feature type="compositionally biased region" description="Acidic residues" evidence="4">
    <location>
        <begin position="98"/>
        <end position="107"/>
    </location>
</feature>
<dbReference type="AlphaFoldDB" id="A0AB40B3V0"/>
<organism evidence="6 7">
    <name type="scientific">Dioscorea cayennensis subsp. rotundata</name>
    <name type="common">White Guinea yam</name>
    <name type="synonym">Dioscorea rotundata</name>
    <dbReference type="NCBI Taxonomy" id="55577"/>
    <lineage>
        <taxon>Eukaryota</taxon>
        <taxon>Viridiplantae</taxon>
        <taxon>Streptophyta</taxon>
        <taxon>Embryophyta</taxon>
        <taxon>Tracheophyta</taxon>
        <taxon>Spermatophyta</taxon>
        <taxon>Magnoliopsida</taxon>
        <taxon>Liliopsida</taxon>
        <taxon>Dioscoreales</taxon>
        <taxon>Dioscoreaceae</taxon>
        <taxon>Dioscorea</taxon>
    </lineage>
</organism>